<feature type="signal peptide" evidence="2">
    <location>
        <begin position="1"/>
        <end position="23"/>
    </location>
</feature>
<dbReference type="InterPro" id="IPR006311">
    <property type="entry name" value="TAT_signal"/>
</dbReference>
<dbReference type="PROSITE" id="PS51257">
    <property type="entry name" value="PROKAR_LIPOPROTEIN"/>
    <property type="match status" value="1"/>
</dbReference>
<evidence type="ECO:0000313" key="4">
    <source>
        <dbReference type="EMBL" id="GLY75687.1"/>
    </source>
</evidence>
<comment type="caution">
    <text evidence="4">The sequence shown here is derived from an EMBL/GenBank/DDBJ whole genome shotgun (WGS) entry which is preliminary data.</text>
</comment>
<dbReference type="CDD" id="cd01008">
    <property type="entry name" value="PBP2_NrtA_SsuA_CpmA_like"/>
    <property type="match status" value="1"/>
</dbReference>
<feature type="chain" id="PRO_5040780803" evidence="2">
    <location>
        <begin position="24"/>
        <end position="335"/>
    </location>
</feature>
<evidence type="ECO:0000313" key="5">
    <source>
        <dbReference type="Proteomes" id="UP001165135"/>
    </source>
</evidence>
<evidence type="ECO:0000256" key="1">
    <source>
        <dbReference type="ARBA" id="ARBA00010742"/>
    </source>
</evidence>
<dbReference type="EMBL" id="BSTJ01000004">
    <property type="protein sequence ID" value="GLY75687.1"/>
    <property type="molecule type" value="Genomic_DNA"/>
</dbReference>
<dbReference type="InterPro" id="IPR015168">
    <property type="entry name" value="SsuA/THI5"/>
</dbReference>
<gene>
    <name evidence="4" type="ORF">Airi01_039540</name>
</gene>
<evidence type="ECO:0000256" key="2">
    <source>
        <dbReference type="SAM" id="SignalP"/>
    </source>
</evidence>
<dbReference type="PROSITE" id="PS51318">
    <property type="entry name" value="TAT"/>
    <property type="match status" value="1"/>
</dbReference>
<dbReference type="AlphaFoldDB" id="A0A9W6RKH6"/>
<dbReference type="SUPFAM" id="SSF53850">
    <property type="entry name" value="Periplasmic binding protein-like II"/>
    <property type="match status" value="1"/>
</dbReference>
<protein>
    <submittedName>
        <fullName evidence="4">Sulfonate ABC transporter substrate-binding protein</fullName>
    </submittedName>
</protein>
<proteinExistence type="inferred from homology"/>
<dbReference type="PANTHER" id="PTHR30024:SF42">
    <property type="entry name" value="ALIPHATIC SULFONATES-BINDING PROTEIN-RELATED"/>
    <property type="match status" value="1"/>
</dbReference>
<feature type="domain" description="Solute-binding protein family 3/N-terminal" evidence="3">
    <location>
        <begin position="43"/>
        <end position="266"/>
    </location>
</feature>
<dbReference type="PANTHER" id="PTHR30024">
    <property type="entry name" value="ALIPHATIC SULFONATES-BINDING PROTEIN-RELATED"/>
    <property type="match status" value="1"/>
</dbReference>
<dbReference type="Pfam" id="PF09084">
    <property type="entry name" value="NMT1"/>
    <property type="match status" value="1"/>
</dbReference>
<sequence>MTRTLFRRHTLAAGLLAALLAVAGCGGSGGDAASAADAAGGRTVTIRIPDPGNAGVLARGKKDGSLARALAAVHAKVAWTGSSGPFAPAAQELNADKLDIAQGSITSAIAALAQRPGFKLFAQVAPDKTGEGILVRKGSPITSVGALVGRKVAVNKGGTAEYLLLKALAQANIPADRVTRVYLNPAQTAPVFNSGKVDAWAVWAAYSLPEIAATGAHFLVNGGQIGSQNYSVFAVRTGFADAHADVLRVLYTYLHDQSLREKQNPADFVNVFTTSGPQAVSGTARRLTIDDVSKGAPTGVIGETNLADFAQVAEFFADQKITPTRVDVRPYVVRL</sequence>
<name>A0A9W6RKH6_9ACTN</name>
<keyword evidence="2" id="KW-0732">Signal</keyword>
<accession>A0A9W6RKH6</accession>
<dbReference type="Proteomes" id="UP001165135">
    <property type="component" value="Unassembled WGS sequence"/>
</dbReference>
<dbReference type="SMART" id="SM00062">
    <property type="entry name" value="PBPb"/>
    <property type="match status" value="1"/>
</dbReference>
<organism evidence="4 5">
    <name type="scientific">Actinoallomurus iriomotensis</name>
    <dbReference type="NCBI Taxonomy" id="478107"/>
    <lineage>
        <taxon>Bacteria</taxon>
        <taxon>Bacillati</taxon>
        <taxon>Actinomycetota</taxon>
        <taxon>Actinomycetes</taxon>
        <taxon>Streptosporangiales</taxon>
        <taxon>Thermomonosporaceae</taxon>
        <taxon>Actinoallomurus</taxon>
    </lineage>
</organism>
<dbReference type="Gene3D" id="3.40.190.10">
    <property type="entry name" value="Periplasmic binding protein-like II"/>
    <property type="match status" value="2"/>
</dbReference>
<dbReference type="RefSeq" id="WP_285623001.1">
    <property type="nucleotide sequence ID" value="NZ_BSTJ01000004.1"/>
</dbReference>
<dbReference type="InterPro" id="IPR001638">
    <property type="entry name" value="Solute-binding_3/MltF_N"/>
</dbReference>
<reference evidence="4" key="1">
    <citation type="submission" date="2023-03" db="EMBL/GenBank/DDBJ databases">
        <title>Actinoallomurus iriomotensis NBRC 103681.</title>
        <authorList>
            <person name="Ichikawa N."/>
            <person name="Sato H."/>
            <person name="Tonouchi N."/>
        </authorList>
    </citation>
    <scope>NUCLEOTIDE SEQUENCE</scope>
    <source>
        <strain evidence="4">NBRC 103681</strain>
    </source>
</reference>
<evidence type="ECO:0000259" key="3">
    <source>
        <dbReference type="SMART" id="SM00062"/>
    </source>
</evidence>
<comment type="similarity">
    <text evidence="1">Belongs to the bacterial solute-binding protein SsuA/TauA family.</text>
</comment>